<gene>
    <name evidence="1" type="ORF">GGR05_002705</name>
</gene>
<evidence type="ECO:0000313" key="1">
    <source>
        <dbReference type="EMBL" id="MBB3936551.1"/>
    </source>
</evidence>
<reference evidence="1 2" key="1">
    <citation type="submission" date="2020-08" db="EMBL/GenBank/DDBJ databases">
        <title>Genomic Encyclopedia of Type Strains, Phase IV (KMG-IV): sequencing the most valuable type-strain genomes for metagenomic binning, comparative biology and taxonomic classification.</title>
        <authorList>
            <person name="Goeker M."/>
        </authorList>
    </citation>
    <scope>NUCLEOTIDE SEQUENCE [LARGE SCALE GENOMIC DNA]</scope>
    <source>
        <strain evidence="1 2">DSM 25024</strain>
    </source>
</reference>
<dbReference type="RefSeq" id="WP_090966696.1">
    <property type="nucleotide sequence ID" value="NZ_FOOA01000035.1"/>
</dbReference>
<keyword evidence="2" id="KW-1185">Reference proteome</keyword>
<dbReference type="AlphaFoldDB" id="A0A7W6BZF3"/>
<evidence type="ECO:0000313" key="2">
    <source>
        <dbReference type="Proteomes" id="UP000531216"/>
    </source>
</evidence>
<protein>
    <submittedName>
        <fullName evidence="1">Uncharacterized protein</fullName>
    </submittedName>
</protein>
<dbReference type="EMBL" id="JACIDO010000005">
    <property type="protein sequence ID" value="MBB3936551.1"/>
    <property type="molecule type" value="Genomic_DNA"/>
</dbReference>
<name>A0A7W6BZF3_9HYPH</name>
<organism evidence="1 2">
    <name type="scientific">Aureimonas phyllosphaerae</name>
    <dbReference type="NCBI Taxonomy" id="1166078"/>
    <lineage>
        <taxon>Bacteria</taxon>
        <taxon>Pseudomonadati</taxon>
        <taxon>Pseudomonadota</taxon>
        <taxon>Alphaproteobacteria</taxon>
        <taxon>Hyphomicrobiales</taxon>
        <taxon>Aurantimonadaceae</taxon>
        <taxon>Aureimonas</taxon>
    </lineage>
</organism>
<dbReference type="OrthoDB" id="7906624at2"/>
<dbReference type="Proteomes" id="UP000531216">
    <property type="component" value="Unassembled WGS sequence"/>
</dbReference>
<proteinExistence type="predicted"/>
<sequence>MAEPLPALPVLMRGPEIVAMKVAAELTGLSTKTLTRWCVSDGIGRRSSKAAPWEISVIALEAKRSGDQAALEALRRGDFGSPLVRRYVDHLGLDL</sequence>
<accession>A0A7W6BZF3</accession>
<comment type="caution">
    <text evidence="1">The sequence shown here is derived from an EMBL/GenBank/DDBJ whole genome shotgun (WGS) entry which is preliminary data.</text>
</comment>